<evidence type="ECO:0000256" key="1">
    <source>
        <dbReference type="ARBA" id="ARBA00022729"/>
    </source>
</evidence>
<dbReference type="InterPro" id="IPR003599">
    <property type="entry name" value="Ig_sub"/>
</dbReference>
<dbReference type="Ensembl" id="ENSAOWT00000007904.1">
    <property type="protein sequence ID" value="ENSAOWP00000006994.1"/>
    <property type="gene ID" value="ENSAOWG00000004817.1"/>
</dbReference>
<feature type="region of interest" description="Disordered" evidence="4">
    <location>
        <begin position="351"/>
        <end position="451"/>
    </location>
</feature>
<keyword evidence="5" id="KW-1133">Transmembrane helix</keyword>
<dbReference type="SMART" id="SM00409">
    <property type="entry name" value="IG"/>
    <property type="match status" value="2"/>
</dbReference>
<dbReference type="FunFam" id="2.60.40.10:FF:000049">
    <property type="entry name" value="Leukocyte immunoglobulin-like receptor subfamily B member 1"/>
    <property type="match status" value="2"/>
</dbReference>
<dbReference type="InterPro" id="IPR013783">
    <property type="entry name" value="Ig-like_fold"/>
</dbReference>
<dbReference type="SUPFAM" id="SSF48726">
    <property type="entry name" value="Immunoglobulin"/>
    <property type="match status" value="2"/>
</dbReference>
<keyword evidence="1" id="KW-0732">Signal</keyword>
<reference evidence="7" key="2">
    <citation type="submission" date="2025-09" db="UniProtKB">
        <authorList>
            <consortium name="Ensembl"/>
        </authorList>
    </citation>
    <scope>IDENTIFICATION</scope>
</reference>
<dbReference type="InterPro" id="IPR036179">
    <property type="entry name" value="Ig-like_dom_sf"/>
</dbReference>
<feature type="transmembrane region" description="Helical" evidence="5">
    <location>
        <begin position="458"/>
        <end position="485"/>
    </location>
</feature>
<keyword evidence="8" id="KW-1185">Reference proteome</keyword>
<feature type="region of interest" description="Disordered" evidence="4">
    <location>
        <begin position="11"/>
        <end position="33"/>
    </location>
</feature>
<reference evidence="7" key="1">
    <citation type="submission" date="2025-08" db="UniProtKB">
        <authorList>
            <consortium name="Ensembl"/>
        </authorList>
    </citation>
    <scope>IDENTIFICATION</scope>
</reference>
<evidence type="ECO:0000313" key="7">
    <source>
        <dbReference type="Ensembl" id="ENSAOWP00000006994.1"/>
    </source>
</evidence>
<name>A0A8B9S617_APTOW</name>
<feature type="domain" description="Ig-like" evidence="6">
    <location>
        <begin position="261"/>
        <end position="348"/>
    </location>
</feature>
<keyword evidence="3" id="KW-0393">Immunoglobulin domain</keyword>
<dbReference type="Gene3D" id="2.60.40.10">
    <property type="entry name" value="Immunoglobulins"/>
    <property type="match status" value="2"/>
</dbReference>
<protein>
    <recommendedName>
        <fullName evidence="6">Ig-like domain-containing protein</fullName>
    </recommendedName>
</protein>
<accession>A0A8B9S617</accession>
<dbReference type="Pfam" id="PF13895">
    <property type="entry name" value="Ig_2"/>
    <property type="match status" value="1"/>
</dbReference>
<keyword evidence="2" id="KW-1015">Disulfide bond</keyword>
<evidence type="ECO:0000313" key="8">
    <source>
        <dbReference type="Proteomes" id="UP000694424"/>
    </source>
</evidence>
<evidence type="ECO:0000256" key="2">
    <source>
        <dbReference type="ARBA" id="ARBA00023157"/>
    </source>
</evidence>
<dbReference type="GO" id="GO:0002764">
    <property type="term" value="P:immune response-regulating signaling pathway"/>
    <property type="evidence" value="ECO:0007669"/>
    <property type="project" value="TreeGrafter"/>
</dbReference>
<evidence type="ECO:0000256" key="4">
    <source>
        <dbReference type="SAM" id="MobiDB-lite"/>
    </source>
</evidence>
<feature type="region of interest" description="Disordered" evidence="4">
    <location>
        <begin position="49"/>
        <end position="94"/>
    </location>
</feature>
<evidence type="ECO:0000256" key="5">
    <source>
        <dbReference type="SAM" id="Phobius"/>
    </source>
</evidence>
<feature type="compositionally biased region" description="Pro residues" evidence="4">
    <location>
        <begin position="376"/>
        <end position="387"/>
    </location>
</feature>
<dbReference type="PANTHER" id="PTHR11738:SF186">
    <property type="entry name" value="OSTEOCLAST-ASSOCIATED IMMUNOGLOBULIN-LIKE RECEPTOR"/>
    <property type="match status" value="1"/>
</dbReference>
<dbReference type="Proteomes" id="UP000694424">
    <property type="component" value="Unplaced"/>
</dbReference>
<feature type="domain" description="Ig-like" evidence="6">
    <location>
        <begin position="166"/>
        <end position="234"/>
    </location>
</feature>
<dbReference type="AlphaFoldDB" id="A0A8B9S617"/>
<dbReference type="PROSITE" id="PS50835">
    <property type="entry name" value="IG_LIKE"/>
    <property type="match status" value="2"/>
</dbReference>
<keyword evidence="5" id="KW-0812">Transmembrane</keyword>
<dbReference type="InterPro" id="IPR007110">
    <property type="entry name" value="Ig-like_dom"/>
</dbReference>
<dbReference type="PANTHER" id="PTHR11738">
    <property type="entry name" value="MHC CLASS I NK CELL RECEPTOR"/>
    <property type="match status" value="1"/>
</dbReference>
<keyword evidence="5" id="KW-0472">Membrane</keyword>
<evidence type="ECO:0000259" key="6">
    <source>
        <dbReference type="PROSITE" id="PS50835"/>
    </source>
</evidence>
<sequence length="541" mass="56818">MCPPPPVCHPLGDSRCLPGVTSPRPHPKGNHNRFCSHFPSRPFASRLVWGTPGQSCGGAQSPPSVPPVSPTPRRDLAPPAPRPRWRRPSSCWSSVSDGGMMGTPCAGGGGDRDTLPFVGTAGTPCPKGLVAHGGTRPPRQQQPTSPMSFAGWWLVAPSGVQGESRPSLSLHPSEGVAVGDMVTLRCRVPRPGVRVLVYREAGGTYRWYEDGVEDTAEFSVKVSDRCYAGRYRCRFEILDPFWTSEPSDPVELLVLATHYPPPTMSLSPGGRVGMGTNVTIRCQSTYGATFVLHKAGSSVPIRRQDVDRGDTATFVLPGVTPSDAGTYGCSYRLRGFPFTSSCRSAEVTLEVEPGGPSKAPCPLAGASAPCSRPPGRAEPPPSAPRIPSPGAGCPSRPPSPWHPPRAASRLPVPGEGSGRGWPWRGAEGWGRASAEGPGVRASVHPGAPVGAEEEKSGWNLAVVGGCAAALLVVVVIMIIVFLAAAPCCRRRRGESQGWAGVKMSCGTRVPWGPAVPPLVSPTSPIDSCILPRATSDPQGPL</sequence>
<dbReference type="InterPro" id="IPR050412">
    <property type="entry name" value="Ig-like_Receptors_ImmuneReg"/>
</dbReference>
<evidence type="ECO:0000256" key="3">
    <source>
        <dbReference type="ARBA" id="ARBA00023319"/>
    </source>
</evidence>
<organism evidence="7 8">
    <name type="scientific">Apteryx owenii</name>
    <name type="common">Little spotted kiwi</name>
    <dbReference type="NCBI Taxonomy" id="8824"/>
    <lineage>
        <taxon>Eukaryota</taxon>
        <taxon>Metazoa</taxon>
        <taxon>Chordata</taxon>
        <taxon>Craniata</taxon>
        <taxon>Vertebrata</taxon>
        <taxon>Euteleostomi</taxon>
        <taxon>Archelosauria</taxon>
        <taxon>Archosauria</taxon>
        <taxon>Dinosauria</taxon>
        <taxon>Saurischia</taxon>
        <taxon>Theropoda</taxon>
        <taxon>Coelurosauria</taxon>
        <taxon>Aves</taxon>
        <taxon>Palaeognathae</taxon>
        <taxon>Apterygiformes</taxon>
        <taxon>Apterygidae</taxon>
        <taxon>Apteryx</taxon>
    </lineage>
</organism>
<proteinExistence type="predicted"/>